<gene>
    <name evidence="1" type="ORF">B0I26_101476</name>
</gene>
<dbReference type="EMBL" id="QLMH01000001">
    <property type="protein sequence ID" value="RAK23514.1"/>
    <property type="molecule type" value="Genomic_DNA"/>
</dbReference>
<dbReference type="InterPro" id="IPR009776">
    <property type="entry name" value="Spore_0_M"/>
</dbReference>
<protein>
    <submittedName>
        <fullName evidence="1">SpoOM protein</fullName>
    </submittedName>
</protein>
<evidence type="ECO:0000313" key="2">
    <source>
        <dbReference type="Proteomes" id="UP000248555"/>
    </source>
</evidence>
<keyword evidence="2" id="KW-1185">Reference proteome</keyword>
<evidence type="ECO:0000313" key="1">
    <source>
        <dbReference type="EMBL" id="RAK23514.1"/>
    </source>
</evidence>
<dbReference type="RefSeq" id="WP_111643858.1">
    <property type="nucleotide sequence ID" value="NZ_QLMH01000001.1"/>
</dbReference>
<reference evidence="1 2" key="1">
    <citation type="submission" date="2018-06" db="EMBL/GenBank/DDBJ databases">
        <title>Genomic Encyclopedia of Type Strains, Phase III (KMG-III): the genomes of soil and plant-associated and newly described type strains.</title>
        <authorList>
            <person name="Whitman W."/>
        </authorList>
    </citation>
    <scope>NUCLEOTIDE SEQUENCE [LARGE SCALE GENOMIC DNA]</scope>
    <source>
        <strain evidence="1 2">CGMCC 1.8979</strain>
    </source>
</reference>
<name>A0A327YQU2_9BACL</name>
<organism evidence="1 2">
    <name type="scientific">Paranoxybacillus vitaminiphilus</name>
    <dbReference type="NCBI Taxonomy" id="581036"/>
    <lineage>
        <taxon>Bacteria</taxon>
        <taxon>Bacillati</taxon>
        <taxon>Bacillota</taxon>
        <taxon>Bacilli</taxon>
        <taxon>Bacillales</taxon>
        <taxon>Anoxybacillaceae</taxon>
        <taxon>Paranoxybacillus</taxon>
    </lineage>
</organism>
<sequence>MLLRRMMSKLGVGSAHVDLILNQHVYKAGDFIEGQVHIHGGTVEQKINKLDVDLIRKTIFNGKEETDIIATIPVSGEFIIQENEKKVLPFRYQLPENIVPSQTGISYRFVTRLDIEDGVDTLDFDYIQIVTES</sequence>
<comment type="caution">
    <text evidence="1">The sequence shown here is derived from an EMBL/GenBank/DDBJ whole genome shotgun (WGS) entry which is preliminary data.</text>
</comment>
<dbReference type="Pfam" id="PF07070">
    <property type="entry name" value="Spo0M"/>
    <property type="match status" value="1"/>
</dbReference>
<dbReference type="PANTHER" id="PTHR40053:SF1">
    <property type="entry name" value="SPORULATION-CONTROL PROTEIN SPO0M"/>
    <property type="match status" value="1"/>
</dbReference>
<accession>A0A327YQU2</accession>
<dbReference type="Proteomes" id="UP000248555">
    <property type="component" value="Unassembled WGS sequence"/>
</dbReference>
<dbReference type="AlphaFoldDB" id="A0A327YQU2"/>
<proteinExistence type="predicted"/>
<dbReference type="PANTHER" id="PTHR40053">
    <property type="entry name" value="SPORULATION-CONTROL PROTEIN SPO0M"/>
    <property type="match status" value="1"/>
</dbReference>
<dbReference type="OrthoDB" id="2351239at2"/>